<protein>
    <submittedName>
        <fullName evidence="1">L-carnitine dehydrogenase</fullName>
        <ecNumber evidence="1">1.1.1.108</ecNumber>
    </submittedName>
</protein>
<evidence type="ECO:0000313" key="1">
    <source>
        <dbReference type="EMBL" id="AQZ50932.1"/>
    </source>
</evidence>
<dbReference type="RefSeq" id="WP_018067241.1">
    <property type="nucleotide sequence ID" value="NZ_AQWH01000036.1"/>
</dbReference>
<organism evidence="1 2">
    <name type="scientific">Martelella mediterranea DSM 17316</name>
    <dbReference type="NCBI Taxonomy" id="1122214"/>
    <lineage>
        <taxon>Bacteria</taxon>
        <taxon>Pseudomonadati</taxon>
        <taxon>Pseudomonadota</taxon>
        <taxon>Alphaproteobacteria</taxon>
        <taxon>Hyphomicrobiales</taxon>
        <taxon>Aurantimonadaceae</taxon>
        <taxon>Martelella</taxon>
    </lineage>
</organism>
<dbReference type="eggNOG" id="COG0824">
    <property type="taxonomic scope" value="Bacteria"/>
</dbReference>
<accession>A0A1U9YZZ9</accession>
<gene>
    <name evidence="1" type="primary">lcdH_1</name>
    <name evidence="1" type="ORF">Mame_01581</name>
</gene>
<dbReference type="Pfam" id="PF13279">
    <property type="entry name" value="4HBT_2"/>
    <property type="match status" value="1"/>
</dbReference>
<dbReference type="AlphaFoldDB" id="A0A1U9YZZ9"/>
<dbReference type="STRING" id="1122214.Mame_01581"/>
<evidence type="ECO:0000313" key="2">
    <source>
        <dbReference type="Proteomes" id="UP000191135"/>
    </source>
</evidence>
<dbReference type="SUPFAM" id="SSF54637">
    <property type="entry name" value="Thioesterase/thiol ester dehydrase-isomerase"/>
    <property type="match status" value="1"/>
</dbReference>
<dbReference type="OrthoDB" id="9803287at2"/>
<keyword evidence="1" id="KW-0560">Oxidoreductase</keyword>
<name>A0A1U9YZZ9_9HYPH</name>
<keyword evidence="2" id="KW-1185">Reference proteome</keyword>
<dbReference type="InterPro" id="IPR029069">
    <property type="entry name" value="HotDog_dom_sf"/>
</dbReference>
<dbReference type="EC" id="1.1.1.108" evidence="1"/>
<dbReference type="CDD" id="cd00586">
    <property type="entry name" value="4HBT"/>
    <property type="match status" value="1"/>
</dbReference>
<reference evidence="1 2" key="1">
    <citation type="submission" date="2017-03" db="EMBL/GenBank/DDBJ databases">
        <title>Foreign affairs: Plasmid Transfer between Roseobacters and Rhizobia.</title>
        <authorList>
            <person name="Bartling P."/>
            <person name="Bunk B."/>
            <person name="Overmann J."/>
            <person name="Brinkmann H."/>
            <person name="Petersen J."/>
        </authorList>
    </citation>
    <scope>NUCLEOTIDE SEQUENCE [LARGE SCALE GENOMIC DNA]</scope>
    <source>
        <strain evidence="1 2">MACL11</strain>
    </source>
</reference>
<dbReference type="Proteomes" id="UP000191135">
    <property type="component" value="Chromosome"/>
</dbReference>
<proteinExistence type="predicted"/>
<dbReference type="KEGG" id="mmed:Mame_01581"/>
<dbReference type="Gene3D" id="3.10.129.10">
    <property type="entry name" value="Hotdog Thioesterase"/>
    <property type="match status" value="1"/>
</dbReference>
<sequence length="157" mass="17811">MNDALFQSAFRVLPDWVDYNGHMGDFAYGIAFSRSVTALMEEIGLGEAYRAENQATLYTLEMRIGYQRECHEGDAFTVATRVLAVDAKRMHLYQEMLDESGERLAWCEQVLLHVARKSGKPKAAPFPPVAAAHLQEMEMAQRDIPYPDWLNRRTGLG</sequence>
<dbReference type="GO" id="GO:0047728">
    <property type="term" value="F:carnitine 3-dehydrogenase activity"/>
    <property type="evidence" value="ECO:0007669"/>
    <property type="project" value="UniProtKB-EC"/>
</dbReference>
<dbReference type="EMBL" id="CP020330">
    <property type="protein sequence ID" value="AQZ50932.1"/>
    <property type="molecule type" value="Genomic_DNA"/>
</dbReference>